<evidence type="ECO:0000256" key="2">
    <source>
        <dbReference type="ARBA" id="ARBA00022729"/>
    </source>
</evidence>
<accession>A0A839QZ22</accession>
<dbReference type="AlphaFoldDB" id="A0A839QZ22"/>
<evidence type="ECO:0000256" key="5">
    <source>
        <dbReference type="ARBA" id="ARBA00023288"/>
    </source>
</evidence>
<dbReference type="EMBL" id="JACHWP010000028">
    <property type="protein sequence ID" value="MBB3024100.1"/>
    <property type="molecule type" value="Genomic_DNA"/>
</dbReference>
<feature type="compositionally biased region" description="Low complexity" evidence="6">
    <location>
        <begin position="64"/>
        <end position="86"/>
    </location>
</feature>
<dbReference type="Proteomes" id="UP000568050">
    <property type="component" value="Unassembled WGS sequence"/>
</dbReference>
<dbReference type="Pfam" id="PF14041">
    <property type="entry name" value="Lipoprotein_21"/>
    <property type="match status" value="1"/>
</dbReference>
<evidence type="ECO:0000313" key="8">
    <source>
        <dbReference type="Proteomes" id="UP000568050"/>
    </source>
</evidence>
<feature type="region of interest" description="Disordered" evidence="6">
    <location>
        <begin position="26"/>
        <end position="161"/>
    </location>
</feature>
<keyword evidence="3" id="KW-0472">Membrane</keyword>
<organism evidence="7 8">
    <name type="scientific">Helcobacillus massiliensis</name>
    <dbReference type="NCBI Taxonomy" id="521392"/>
    <lineage>
        <taxon>Bacteria</taxon>
        <taxon>Bacillati</taxon>
        <taxon>Actinomycetota</taxon>
        <taxon>Actinomycetes</taxon>
        <taxon>Micrococcales</taxon>
        <taxon>Dermabacteraceae</taxon>
        <taxon>Helcobacillus</taxon>
    </lineage>
</organism>
<evidence type="ECO:0000256" key="6">
    <source>
        <dbReference type="SAM" id="MobiDB-lite"/>
    </source>
</evidence>
<evidence type="ECO:0000256" key="4">
    <source>
        <dbReference type="ARBA" id="ARBA00023139"/>
    </source>
</evidence>
<reference evidence="7 8" key="1">
    <citation type="submission" date="2020-08" db="EMBL/GenBank/DDBJ databases">
        <title>Sequencing the genomes of 1000 actinobacteria strains.</title>
        <authorList>
            <person name="Klenk H.-P."/>
        </authorList>
    </citation>
    <scope>NUCLEOTIDE SEQUENCE [LARGE SCALE GENOMIC DNA]</scope>
    <source>
        <strain evidence="7 8">DSM 23040</strain>
    </source>
</reference>
<keyword evidence="1" id="KW-1003">Cell membrane</keyword>
<comment type="caution">
    <text evidence="7">The sequence shown here is derived from an EMBL/GenBank/DDBJ whole genome shotgun (WGS) entry which is preliminary data.</text>
</comment>
<feature type="compositionally biased region" description="Pro residues" evidence="6">
    <location>
        <begin position="109"/>
        <end position="120"/>
    </location>
</feature>
<keyword evidence="4" id="KW-0564">Palmitate</keyword>
<dbReference type="InterPro" id="IPR025971">
    <property type="entry name" value="LppP/LprE"/>
</dbReference>
<proteinExistence type="predicted"/>
<gene>
    <name evidence="7" type="ORF">FHX50_002407</name>
</gene>
<dbReference type="RefSeq" id="WP_183377365.1">
    <property type="nucleotide sequence ID" value="NZ_CBCSFZ010000035.1"/>
</dbReference>
<keyword evidence="5" id="KW-0449">Lipoprotein</keyword>
<sequence>MKRLHRAGLVPALTLTAVLGLSGCGLSFGGDEPYAKDDSGGGSSSPAYAGSENSPGASDGGGESPSASPTESESPSPEASESPSASKKPFQPAPSSTTDSPQQAAPTQPAQPAPAQPAPAQPSSAPEDGGPYHSQFNESDSDFIDAPVTAPEGLPPEMVKGYRKLKSPPSGAWAEDHMQPWITYDTASDLSWVQVISTDKKYSQILLFHKGKYIGVTTGKAQPGHQTVTRMSNSSILVIYRTDRGNYQVTYTWQPGNKKEPVRMDGDAPVMN</sequence>
<dbReference type="PROSITE" id="PS51257">
    <property type="entry name" value="PROKAR_LIPOPROTEIN"/>
    <property type="match status" value="1"/>
</dbReference>
<name>A0A839QZ22_9MICO</name>
<keyword evidence="8" id="KW-1185">Reference proteome</keyword>
<protein>
    <recommendedName>
        <fullName evidence="9">Lipoprotein</fullName>
    </recommendedName>
</protein>
<evidence type="ECO:0008006" key="9">
    <source>
        <dbReference type="Google" id="ProtNLM"/>
    </source>
</evidence>
<evidence type="ECO:0000256" key="1">
    <source>
        <dbReference type="ARBA" id="ARBA00022475"/>
    </source>
</evidence>
<evidence type="ECO:0000256" key="3">
    <source>
        <dbReference type="ARBA" id="ARBA00023136"/>
    </source>
</evidence>
<evidence type="ECO:0000313" key="7">
    <source>
        <dbReference type="EMBL" id="MBB3024100.1"/>
    </source>
</evidence>
<keyword evidence="2" id="KW-0732">Signal</keyword>